<dbReference type="SUPFAM" id="SSF52413">
    <property type="entry name" value="UDP-glucose/GDP-mannose dehydrogenase C-terminal domain"/>
    <property type="match status" value="1"/>
</dbReference>
<dbReference type="InterPro" id="IPR036291">
    <property type="entry name" value="NAD(P)-bd_dom_sf"/>
</dbReference>
<dbReference type="SUPFAM" id="SSF51735">
    <property type="entry name" value="NAD(P)-binding Rossmann-fold domains"/>
    <property type="match status" value="1"/>
</dbReference>
<evidence type="ECO:0000256" key="3">
    <source>
        <dbReference type="ARBA" id="ARBA00012954"/>
    </source>
</evidence>
<accession>A0A511J449</accession>
<evidence type="ECO:0000313" key="13">
    <source>
        <dbReference type="EMBL" id="GEL92765.1"/>
    </source>
</evidence>
<dbReference type="InterPro" id="IPR036220">
    <property type="entry name" value="UDP-Glc/GDP-Man_DH_C_sf"/>
</dbReference>
<dbReference type="SUPFAM" id="SSF48179">
    <property type="entry name" value="6-phosphogluconate dehydrogenase C-terminal domain-like"/>
    <property type="match status" value="1"/>
</dbReference>
<gene>
    <name evidence="13" type="ORF">EVI01_21020</name>
</gene>
<dbReference type="NCBIfam" id="TIGR03026">
    <property type="entry name" value="NDP-sugDHase"/>
    <property type="match status" value="1"/>
</dbReference>
<keyword evidence="6 8" id="KW-0520">NAD</keyword>
<feature type="binding site" evidence="10">
    <location>
        <position position="201"/>
    </location>
    <ligand>
        <name>substrate</name>
    </ligand>
</feature>
<evidence type="ECO:0000256" key="8">
    <source>
        <dbReference type="PIRNR" id="PIRNR000124"/>
    </source>
</evidence>
<dbReference type="PANTHER" id="PTHR43750:SF2">
    <property type="entry name" value="UDP-GLUCOSE 6-DEHYDROGENASE"/>
    <property type="match status" value="1"/>
</dbReference>
<dbReference type="InterPro" id="IPR028357">
    <property type="entry name" value="UDPglc_DH_bac"/>
</dbReference>
<dbReference type="GO" id="GO:0051287">
    <property type="term" value="F:NAD binding"/>
    <property type="evidence" value="ECO:0007669"/>
    <property type="project" value="InterPro"/>
</dbReference>
<dbReference type="EC" id="1.1.1.22" evidence="3 8"/>
<dbReference type="Pfam" id="PF03721">
    <property type="entry name" value="UDPG_MGDP_dh_N"/>
    <property type="match status" value="1"/>
</dbReference>
<evidence type="ECO:0000256" key="2">
    <source>
        <dbReference type="ARBA" id="ARBA00006601"/>
    </source>
</evidence>
<dbReference type="InterPro" id="IPR017476">
    <property type="entry name" value="UDP-Glc/GDP-Man"/>
</dbReference>
<evidence type="ECO:0000256" key="5">
    <source>
        <dbReference type="ARBA" id="ARBA00023002"/>
    </source>
</evidence>
<evidence type="ECO:0000256" key="10">
    <source>
        <dbReference type="PIRSR" id="PIRSR500134-2"/>
    </source>
</evidence>
<comment type="similarity">
    <text evidence="2 8">Belongs to the UDP-glucose/GDP-mannose dehydrogenase family.</text>
</comment>
<feature type="binding site" evidence="10">
    <location>
        <begin position="93"/>
        <end position="96"/>
    </location>
    <ligand>
        <name>substrate</name>
    </ligand>
</feature>
<evidence type="ECO:0000256" key="4">
    <source>
        <dbReference type="ARBA" id="ARBA00015132"/>
    </source>
</evidence>
<comment type="catalytic activity">
    <reaction evidence="7 8">
        <text>UDP-alpha-D-glucose + 2 NAD(+) + H2O = UDP-alpha-D-glucuronate + 2 NADH + 3 H(+)</text>
        <dbReference type="Rhea" id="RHEA:23596"/>
        <dbReference type="ChEBI" id="CHEBI:15377"/>
        <dbReference type="ChEBI" id="CHEBI:15378"/>
        <dbReference type="ChEBI" id="CHEBI:57540"/>
        <dbReference type="ChEBI" id="CHEBI:57945"/>
        <dbReference type="ChEBI" id="CHEBI:58052"/>
        <dbReference type="ChEBI" id="CHEBI:58885"/>
        <dbReference type="EC" id="1.1.1.22"/>
    </reaction>
</comment>
<dbReference type="Pfam" id="PF03720">
    <property type="entry name" value="UDPG_MGDP_dh_C"/>
    <property type="match status" value="1"/>
</dbReference>
<dbReference type="SMART" id="SM00984">
    <property type="entry name" value="UDPG_MGDP_dh_C"/>
    <property type="match status" value="1"/>
</dbReference>
<feature type="binding site" evidence="11">
    <location>
        <position position="96"/>
    </location>
    <ligand>
        <name>NAD(+)</name>
        <dbReference type="ChEBI" id="CHEBI:57540"/>
    </ligand>
</feature>
<dbReference type="InterPro" id="IPR014026">
    <property type="entry name" value="UDP-Glc/GDP-Man_DH_dimer"/>
</dbReference>
<feature type="active site" description="Nucleophile" evidence="9">
    <location>
        <position position="204"/>
    </location>
</feature>
<dbReference type="GO" id="GO:0006065">
    <property type="term" value="P:UDP-glucuronate biosynthetic process"/>
    <property type="evidence" value="ECO:0007669"/>
    <property type="project" value="UniProtKB-UniPathway"/>
</dbReference>
<evidence type="ECO:0000256" key="1">
    <source>
        <dbReference type="ARBA" id="ARBA00004701"/>
    </source>
</evidence>
<comment type="pathway">
    <text evidence="1">Nucleotide-sugar biosynthesis; UDP-alpha-D-glucuronate biosynthesis; UDP-alpha-D-glucuronate from UDP-alpha-D-glucose: step 1/1.</text>
</comment>
<dbReference type="EMBL" id="BJWF01000033">
    <property type="protein sequence ID" value="GEL92765.1"/>
    <property type="molecule type" value="Genomic_DNA"/>
</dbReference>
<dbReference type="Pfam" id="PF00984">
    <property type="entry name" value="UDPG_MGDP_dh"/>
    <property type="match status" value="1"/>
</dbReference>
<evidence type="ECO:0000313" key="14">
    <source>
        <dbReference type="Proteomes" id="UP000321830"/>
    </source>
</evidence>
<feature type="domain" description="UDP-glucose/GDP-mannose dehydrogenase C-terminal" evidence="12">
    <location>
        <begin position="251"/>
        <end position="338"/>
    </location>
</feature>
<dbReference type="InterPro" id="IPR014027">
    <property type="entry name" value="UDP-Glc/GDP-Man_DH_C"/>
</dbReference>
<feature type="binding site" evidence="11">
    <location>
        <position position="69"/>
    </location>
    <ligand>
        <name>NAD(+)</name>
        <dbReference type="ChEBI" id="CHEBI:57540"/>
    </ligand>
</feature>
<dbReference type="InterPro" id="IPR008927">
    <property type="entry name" value="6-PGluconate_DH-like_C_sf"/>
</dbReference>
<dbReference type="PIRSF" id="PIRSF000124">
    <property type="entry name" value="UDPglc_GDPman_dh"/>
    <property type="match status" value="1"/>
</dbReference>
<evidence type="ECO:0000256" key="9">
    <source>
        <dbReference type="PIRSR" id="PIRSR500134-1"/>
    </source>
</evidence>
<dbReference type="GO" id="GO:0003979">
    <property type="term" value="F:UDP-glucose 6-dehydrogenase activity"/>
    <property type="evidence" value="ECO:0007669"/>
    <property type="project" value="UniProtKB-EC"/>
</dbReference>
<dbReference type="InterPro" id="IPR013328">
    <property type="entry name" value="6PGD_dom2"/>
</dbReference>
<feature type="binding site" evidence="10">
    <location>
        <begin position="193"/>
        <end position="197"/>
    </location>
    <ligand>
        <name>substrate</name>
    </ligand>
</feature>
<evidence type="ECO:0000256" key="11">
    <source>
        <dbReference type="PIRSR" id="PIRSR500134-3"/>
    </source>
</evidence>
<proteinExistence type="inferred from homology"/>
<evidence type="ECO:0000256" key="7">
    <source>
        <dbReference type="ARBA" id="ARBA00047473"/>
    </source>
</evidence>
<evidence type="ECO:0000256" key="6">
    <source>
        <dbReference type="ARBA" id="ARBA00023027"/>
    </source>
</evidence>
<comment type="caution">
    <text evidence="13">The sequence shown here is derived from an EMBL/GenBank/DDBJ whole genome shotgun (WGS) entry which is preliminary data.</text>
</comment>
<feature type="binding site" evidence="10">
    <location>
        <position position="257"/>
    </location>
    <ligand>
        <name>substrate</name>
    </ligand>
</feature>
<feature type="binding site" evidence="10">
    <location>
        <position position="339"/>
    </location>
    <ligand>
        <name>substrate</name>
    </ligand>
</feature>
<dbReference type="AlphaFoldDB" id="A0A511J449"/>
<sequence length="339" mass="39174">MQKFLQRKDLTINFISDFSQAVRKSEILIIATPTNYDEYIDKFDTSTVETVIENAFKLNPQINIVIKSTIPVGFVDQMKKKYPQLTILFSPEFLREGKSLHDNLYPSRIIVGEESLFGQLIGHLFLECTKEKNAPIILTSSREAEAIKLFSNSYLALRIAYFNELDTFAEQNQLRSAKIIRGVSLDPRIGDYYNNPSFGYGGYCLPKDTKQLVSNFSNIPQRLVKAIVESNETRMSYIAKKIAEQEADVIGVYRISMKHNSDNFRYSSTLEITRRLLEMNKKVIIYEPSLKTDYFKGMEVVKTLSKLEENADIIIANRYDENLNQLKKIVYSRDLFQRD</sequence>
<dbReference type="InterPro" id="IPR001732">
    <property type="entry name" value="UDP-Glc/GDP-Man_DH_N"/>
</dbReference>
<dbReference type="PIRSF" id="PIRSF500134">
    <property type="entry name" value="UDPglc_DH_bac"/>
    <property type="match status" value="1"/>
</dbReference>
<dbReference type="PANTHER" id="PTHR43750">
    <property type="entry name" value="UDP-GLUCOSE 6-DEHYDROGENASE TUAD"/>
    <property type="match status" value="1"/>
</dbReference>
<feature type="binding site" evidence="11">
    <location>
        <position position="207"/>
    </location>
    <ligand>
        <name>NAD(+)</name>
        <dbReference type="ChEBI" id="CHEBI:57540"/>
    </ligand>
</feature>
<evidence type="ECO:0000259" key="12">
    <source>
        <dbReference type="SMART" id="SM00984"/>
    </source>
</evidence>
<reference evidence="13 14" key="1">
    <citation type="submission" date="2019-07" db="EMBL/GenBank/DDBJ databases">
        <title>Whole genome shotgun sequence of Enterococcus villorum NBRC 100699.</title>
        <authorList>
            <person name="Hosoyama A."/>
            <person name="Uohara A."/>
            <person name="Ohji S."/>
            <person name="Ichikawa N."/>
        </authorList>
    </citation>
    <scope>NUCLEOTIDE SEQUENCE [LARGE SCALE GENOMIC DNA]</scope>
    <source>
        <strain evidence="13 14">NBRC 100699</strain>
    </source>
</reference>
<protein>
    <recommendedName>
        <fullName evidence="4 8">UDP-glucose 6-dehydrogenase</fullName>
        <ecNumber evidence="3 8">1.1.1.22</ecNumber>
    </recommendedName>
</protein>
<feature type="binding site" evidence="11">
    <location>
        <position position="34"/>
    </location>
    <ligand>
        <name>NAD(+)</name>
        <dbReference type="ChEBI" id="CHEBI:57540"/>
    </ligand>
</feature>
<dbReference type="Gene3D" id="3.40.50.720">
    <property type="entry name" value="NAD(P)-binding Rossmann-like Domain"/>
    <property type="match status" value="2"/>
</dbReference>
<dbReference type="GO" id="GO:0000271">
    <property type="term" value="P:polysaccharide biosynthetic process"/>
    <property type="evidence" value="ECO:0007669"/>
    <property type="project" value="InterPro"/>
</dbReference>
<organism evidence="13 14">
    <name type="scientific">Enterococcus villorum</name>
    <dbReference type="NCBI Taxonomy" id="112904"/>
    <lineage>
        <taxon>Bacteria</taxon>
        <taxon>Bacillati</taxon>
        <taxon>Bacillota</taxon>
        <taxon>Bacilli</taxon>
        <taxon>Lactobacillales</taxon>
        <taxon>Enterococcaceae</taxon>
        <taxon>Enterococcus</taxon>
    </lineage>
</organism>
<feature type="binding site" evidence="11">
    <location>
        <position position="265"/>
    </location>
    <ligand>
        <name>NAD(+)</name>
        <dbReference type="ChEBI" id="CHEBI:57540"/>
    </ligand>
</feature>
<name>A0A511J449_9ENTE</name>
<keyword evidence="5 8" id="KW-0560">Oxidoreductase</keyword>
<feature type="binding site" evidence="10">
    <location>
        <position position="148"/>
    </location>
    <ligand>
        <name>substrate</name>
    </ligand>
</feature>
<dbReference type="Proteomes" id="UP000321830">
    <property type="component" value="Unassembled WGS sequence"/>
</dbReference>
<dbReference type="UniPathway" id="UPA00038">
    <property type="reaction ID" value="UER00491"/>
</dbReference>
<feature type="binding site" evidence="10">
    <location>
        <position position="258"/>
    </location>
    <ligand>
        <name>substrate</name>
    </ligand>
</feature>
<dbReference type="Gene3D" id="1.10.1040.10">
    <property type="entry name" value="N-(1-d-carboxylethyl)-l-norvaline Dehydrogenase, domain 2"/>
    <property type="match status" value="1"/>
</dbReference>